<accession>A0A6L2R415</accession>
<organism evidence="3 4">
    <name type="scientific">Candidatus Desulfovibrio kirbyi</name>
    <dbReference type="NCBI Taxonomy" id="2696086"/>
    <lineage>
        <taxon>Bacteria</taxon>
        <taxon>Pseudomonadati</taxon>
        <taxon>Thermodesulfobacteriota</taxon>
        <taxon>Desulfovibrionia</taxon>
        <taxon>Desulfovibrionales</taxon>
        <taxon>Desulfovibrionaceae</taxon>
        <taxon>Desulfovibrio</taxon>
    </lineage>
</organism>
<evidence type="ECO:0000259" key="2">
    <source>
        <dbReference type="SMART" id="SM00471"/>
    </source>
</evidence>
<dbReference type="AlphaFoldDB" id="A0A6L2R415"/>
<evidence type="ECO:0000313" key="3">
    <source>
        <dbReference type="EMBL" id="GFH62259.1"/>
    </source>
</evidence>
<dbReference type="EMBL" id="BLLL01000001">
    <property type="protein sequence ID" value="GFH62259.1"/>
    <property type="molecule type" value="Genomic_DNA"/>
</dbReference>
<gene>
    <name evidence="3" type="ORF">ZNDK_0030</name>
</gene>
<evidence type="ECO:0000313" key="4">
    <source>
        <dbReference type="Proteomes" id="UP000505077"/>
    </source>
</evidence>
<comment type="caution">
    <text evidence="3">The sequence shown here is derived from an EMBL/GenBank/DDBJ whole genome shotgun (WGS) entry which is preliminary data.</text>
</comment>
<dbReference type="SUPFAM" id="SSF109604">
    <property type="entry name" value="HD-domain/PDEase-like"/>
    <property type="match status" value="1"/>
</dbReference>
<dbReference type="InterPro" id="IPR003607">
    <property type="entry name" value="HD/PDEase_dom"/>
</dbReference>
<feature type="compositionally biased region" description="Polar residues" evidence="1">
    <location>
        <begin position="1"/>
        <end position="12"/>
    </location>
</feature>
<dbReference type="CDD" id="cd00077">
    <property type="entry name" value="HDc"/>
    <property type="match status" value="1"/>
</dbReference>
<dbReference type="Pfam" id="PF01966">
    <property type="entry name" value="HD"/>
    <property type="match status" value="1"/>
</dbReference>
<dbReference type="GO" id="GO:0016787">
    <property type="term" value="F:hydrolase activity"/>
    <property type="evidence" value="ECO:0007669"/>
    <property type="project" value="UniProtKB-KW"/>
</dbReference>
<name>A0A6L2R415_9BACT</name>
<dbReference type="Proteomes" id="UP000505077">
    <property type="component" value="Unassembled WGS sequence"/>
</dbReference>
<proteinExistence type="predicted"/>
<dbReference type="Gene3D" id="1.10.3210.10">
    <property type="entry name" value="Hypothetical protein af1432"/>
    <property type="match status" value="1"/>
</dbReference>
<feature type="domain" description="HD/PDEase" evidence="2">
    <location>
        <begin position="50"/>
        <end position="167"/>
    </location>
</feature>
<reference evidence="3 4" key="1">
    <citation type="journal article" date="2020" name="ISME J.">
        <title>Parallel Reductive Genome Evolution in Desulfovibrio Ectosymbionts Independently Acquired by Trichonympha Protists in the Termite Gut.</title>
        <authorList>
            <person name="Takeuchi M."/>
            <person name="Kuwahara H."/>
            <person name="Murakami T."/>
            <person name="Takahashi K."/>
            <person name="Kajitani R."/>
            <person name="Toyoda A."/>
            <person name="Itoh T."/>
            <person name="Ohkuma M."/>
            <person name="Hongoh Y."/>
        </authorList>
    </citation>
    <scope>NUCLEOTIDE SEQUENCE [LARGE SCALE GENOMIC DNA]</scope>
    <source>
        <strain evidence="3">ZnDsv-02</strain>
    </source>
</reference>
<dbReference type="SMART" id="SM00471">
    <property type="entry name" value="HDc"/>
    <property type="match status" value="1"/>
</dbReference>
<keyword evidence="3" id="KW-0378">Hydrolase</keyword>
<protein>
    <submittedName>
        <fullName evidence="3">Uncharacterized metal dependent phosphohydrolase</fullName>
    </submittedName>
</protein>
<dbReference type="NCBIfam" id="TIGR00277">
    <property type="entry name" value="HDIG"/>
    <property type="match status" value="1"/>
</dbReference>
<feature type="region of interest" description="Disordered" evidence="1">
    <location>
        <begin position="1"/>
        <end position="34"/>
    </location>
</feature>
<sequence length="219" mass="24472">MHNPTTNGQSGQKYPLSDLPEPTLLRVDKSPPPPPPDDAACFALWDKYAMLPNVRTHSLMVAHIATNLARRAQAVGIAVNMPQIRAAALLHDIAKSYCVRHGGSHAQLGASWTITETRNYILAQTVMLHVHWPWQIPEGTGLCTLPFFIIYADKRVRHDSCVTLDERYEDLLTRYGRNAAAKDGIRASLEQGKDIERALSTLLGDALHENSFDCWRMVH</sequence>
<dbReference type="InterPro" id="IPR006674">
    <property type="entry name" value="HD_domain"/>
</dbReference>
<evidence type="ECO:0000256" key="1">
    <source>
        <dbReference type="SAM" id="MobiDB-lite"/>
    </source>
</evidence>
<dbReference type="InterPro" id="IPR006675">
    <property type="entry name" value="HDIG_dom"/>
</dbReference>